<accession>A0A1I2S342</accession>
<evidence type="ECO:0000256" key="7">
    <source>
        <dbReference type="ARBA" id="ARBA00023098"/>
    </source>
</evidence>
<evidence type="ECO:0000259" key="11">
    <source>
        <dbReference type="SMART" id="SM00829"/>
    </source>
</evidence>
<evidence type="ECO:0000256" key="1">
    <source>
        <dbReference type="ARBA" id="ARBA00010371"/>
    </source>
</evidence>
<keyword evidence="6" id="KW-0560">Oxidoreductase</keyword>
<proteinExistence type="inferred from homology"/>
<name>A0A1I2S342_9ACTN</name>
<evidence type="ECO:0000256" key="9">
    <source>
        <dbReference type="ARBA" id="ARBA00038963"/>
    </source>
</evidence>
<dbReference type="EMBL" id="FONR01000021">
    <property type="protein sequence ID" value="SFG45237.1"/>
    <property type="molecule type" value="Genomic_DNA"/>
</dbReference>
<evidence type="ECO:0000256" key="3">
    <source>
        <dbReference type="ARBA" id="ARBA00022832"/>
    </source>
</evidence>
<evidence type="ECO:0000256" key="4">
    <source>
        <dbReference type="ARBA" id="ARBA00022857"/>
    </source>
</evidence>
<dbReference type="SUPFAM" id="SSF50129">
    <property type="entry name" value="GroES-like"/>
    <property type="match status" value="1"/>
</dbReference>
<dbReference type="Gene3D" id="3.90.180.10">
    <property type="entry name" value="Medium-chain alcohol dehydrogenases, catalytic domain"/>
    <property type="match status" value="1"/>
</dbReference>
<dbReference type="PANTHER" id="PTHR43981">
    <property type="entry name" value="ENOYL-[ACYL-CARRIER-PROTEIN] REDUCTASE, MITOCHONDRIAL"/>
    <property type="match status" value="1"/>
</dbReference>
<evidence type="ECO:0000256" key="6">
    <source>
        <dbReference type="ARBA" id="ARBA00023002"/>
    </source>
</evidence>
<dbReference type="InterPro" id="IPR011032">
    <property type="entry name" value="GroES-like_sf"/>
</dbReference>
<dbReference type="EC" id="1.3.1.104" evidence="9"/>
<evidence type="ECO:0000256" key="10">
    <source>
        <dbReference type="ARBA" id="ARBA00048843"/>
    </source>
</evidence>
<organism evidence="12 13">
    <name type="scientific">Streptomyces mirabilis</name>
    <dbReference type="NCBI Taxonomy" id="68239"/>
    <lineage>
        <taxon>Bacteria</taxon>
        <taxon>Bacillati</taxon>
        <taxon>Actinomycetota</taxon>
        <taxon>Actinomycetes</taxon>
        <taxon>Kitasatosporales</taxon>
        <taxon>Streptomycetaceae</taxon>
        <taxon>Streptomyces</taxon>
    </lineage>
</organism>
<dbReference type="OrthoDB" id="4190732at2"/>
<evidence type="ECO:0000313" key="12">
    <source>
        <dbReference type="EMBL" id="SFG45237.1"/>
    </source>
</evidence>
<keyword evidence="8" id="KW-0275">Fatty acid biosynthesis</keyword>
<dbReference type="SUPFAM" id="SSF51735">
    <property type="entry name" value="NAD(P)-binding Rossmann-fold domains"/>
    <property type="match status" value="1"/>
</dbReference>
<dbReference type="PANTHER" id="PTHR43981:SF2">
    <property type="entry name" value="ENOYL-[ACYL-CARRIER-PROTEIN] REDUCTASE, MITOCHONDRIAL"/>
    <property type="match status" value="1"/>
</dbReference>
<dbReference type="InterPro" id="IPR036291">
    <property type="entry name" value="NAD(P)-bd_dom_sf"/>
</dbReference>
<dbReference type="Pfam" id="PF08240">
    <property type="entry name" value="ADH_N"/>
    <property type="match status" value="1"/>
</dbReference>
<dbReference type="Gene3D" id="3.40.50.720">
    <property type="entry name" value="NAD(P)-binding Rossmann-like Domain"/>
    <property type="match status" value="1"/>
</dbReference>
<keyword evidence="7" id="KW-0443">Lipid metabolism</keyword>
<dbReference type="CDD" id="cd05282">
    <property type="entry name" value="ETR_like"/>
    <property type="match status" value="1"/>
</dbReference>
<evidence type="ECO:0000256" key="5">
    <source>
        <dbReference type="ARBA" id="ARBA00022946"/>
    </source>
</evidence>
<protein>
    <recommendedName>
        <fullName evidence="9">enoyl-[acyl-carrier-protein] reductase</fullName>
        <ecNumber evidence="9">1.3.1.104</ecNumber>
    </recommendedName>
</protein>
<dbReference type="SMART" id="SM00829">
    <property type="entry name" value="PKS_ER"/>
    <property type="match status" value="1"/>
</dbReference>
<gene>
    <name evidence="12" type="ORF">SAMN02787118_12111</name>
</gene>
<keyword evidence="5" id="KW-0809">Transit peptide</keyword>
<evidence type="ECO:0000256" key="8">
    <source>
        <dbReference type="ARBA" id="ARBA00023160"/>
    </source>
</evidence>
<evidence type="ECO:0000313" key="13">
    <source>
        <dbReference type="Proteomes" id="UP000181942"/>
    </source>
</evidence>
<comment type="catalytic activity">
    <reaction evidence="10">
        <text>a 2,3-saturated acyl-[ACP] + NADP(+) = a (2E)-enoyl-[ACP] + NADPH + H(+)</text>
        <dbReference type="Rhea" id="RHEA:22564"/>
        <dbReference type="Rhea" id="RHEA-COMP:9925"/>
        <dbReference type="Rhea" id="RHEA-COMP:9926"/>
        <dbReference type="ChEBI" id="CHEBI:15378"/>
        <dbReference type="ChEBI" id="CHEBI:57783"/>
        <dbReference type="ChEBI" id="CHEBI:58349"/>
        <dbReference type="ChEBI" id="CHEBI:78784"/>
        <dbReference type="ChEBI" id="CHEBI:78785"/>
        <dbReference type="EC" id="1.3.1.104"/>
    </reaction>
</comment>
<dbReference type="GO" id="GO:0141148">
    <property type="term" value="F:enoyl-[acyl-carrier-protein] reductase (NADPH) activity"/>
    <property type="evidence" value="ECO:0007669"/>
    <property type="project" value="UniProtKB-EC"/>
</dbReference>
<dbReference type="InterPro" id="IPR020843">
    <property type="entry name" value="ER"/>
</dbReference>
<comment type="similarity">
    <text evidence="1">Belongs to the zinc-containing alcohol dehydrogenase family. Quinone oxidoreductase subfamily.</text>
</comment>
<reference evidence="12 13" key="1">
    <citation type="submission" date="2016-10" db="EMBL/GenBank/DDBJ databases">
        <authorList>
            <person name="de Groot N.N."/>
        </authorList>
    </citation>
    <scope>NUCLEOTIDE SEQUENCE [LARGE SCALE GENOMIC DNA]</scope>
    <source>
        <strain evidence="12 13">OK461</strain>
    </source>
</reference>
<dbReference type="InterPro" id="IPR051034">
    <property type="entry name" value="Mito_Enoyl-ACP_Reductase"/>
</dbReference>
<dbReference type="GO" id="GO:0006633">
    <property type="term" value="P:fatty acid biosynthetic process"/>
    <property type="evidence" value="ECO:0007669"/>
    <property type="project" value="UniProtKB-KW"/>
</dbReference>
<evidence type="ECO:0000256" key="2">
    <source>
        <dbReference type="ARBA" id="ARBA00022516"/>
    </source>
</evidence>
<keyword evidence="2" id="KW-0444">Lipid biosynthesis</keyword>
<feature type="domain" description="Enoyl reductase (ER)" evidence="11">
    <location>
        <begin position="10"/>
        <end position="316"/>
    </location>
</feature>
<dbReference type="AlphaFoldDB" id="A0A1I2S342"/>
<dbReference type="InterPro" id="IPR013154">
    <property type="entry name" value="ADH-like_N"/>
</dbReference>
<dbReference type="Proteomes" id="UP000181942">
    <property type="component" value="Unassembled WGS sequence"/>
</dbReference>
<sequence>MRAIQITQFGKPEDVVRVVDLQEPNAPGAGEVKVAVEFSPLNLHDLKVVRGELGRPPLPLVLGSEGVGRVVEAGPGVDTLAAGDLVVLPLLAGAWRERLLLPADGLFRLPEGSVEQFSMLGINPPTAGLILSEYADLRPGDWIVQNAANSGVGRSLIALAKARGFRTINFVRDESVFAELTAAGADIVRLDGATAVEEVRKAIGDARVGLAVDSVGGDAPARLLDLLSEGGALVSYASATGQPMSVDALTLIGKRATVHGFFAGHFDYATKVLPVIREAAPLVASGALFVPPGAVFDLDDIHTAIEQVVRGGKTLLKVARS</sequence>
<dbReference type="RefSeq" id="WP_075031935.1">
    <property type="nucleotide sequence ID" value="NZ_FONR01000021.1"/>
</dbReference>
<dbReference type="InterPro" id="IPR013149">
    <property type="entry name" value="ADH-like_C"/>
</dbReference>
<keyword evidence="4" id="KW-0521">NADP</keyword>
<dbReference type="Pfam" id="PF00107">
    <property type="entry name" value="ADH_zinc_N"/>
    <property type="match status" value="1"/>
</dbReference>
<keyword evidence="3" id="KW-0276">Fatty acid metabolism</keyword>